<gene>
    <name evidence="2" type="ORF">LPC04_07905</name>
</gene>
<keyword evidence="3" id="KW-1185">Reference proteome</keyword>
<protein>
    <recommendedName>
        <fullName evidence="4">FecR protein domain-containing protein</fullName>
    </recommendedName>
</protein>
<dbReference type="AlphaFoldDB" id="A0A9X1YIT0"/>
<reference evidence="2" key="1">
    <citation type="submission" date="2021-11" db="EMBL/GenBank/DDBJ databases">
        <title>BS-T2-15 a new species belonging to the Comamonadaceae family isolated from the soil of a French oak forest.</title>
        <authorList>
            <person name="Mieszkin S."/>
            <person name="Alain K."/>
        </authorList>
    </citation>
    <scope>NUCLEOTIDE SEQUENCE</scope>
    <source>
        <strain evidence="2">BS-T2-15</strain>
    </source>
</reference>
<evidence type="ECO:0000313" key="2">
    <source>
        <dbReference type="EMBL" id="MCK9685630.1"/>
    </source>
</evidence>
<evidence type="ECO:0008006" key="4">
    <source>
        <dbReference type="Google" id="ProtNLM"/>
    </source>
</evidence>
<keyword evidence="1" id="KW-0732">Signal</keyword>
<feature type="signal peptide" evidence="1">
    <location>
        <begin position="1"/>
        <end position="23"/>
    </location>
</feature>
<proteinExistence type="predicted"/>
<dbReference type="RefSeq" id="WP_275681628.1">
    <property type="nucleotide sequence ID" value="NZ_JAJLJH010000001.1"/>
</dbReference>
<comment type="caution">
    <text evidence="2">The sequence shown here is derived from an EMBL/GenBank/DDBJ whole genome shotgun (WGS) entry which is preliminary data.</text>
</comment>
<organism evidence="2 3">
    <name type="scientific">Scleromatobacter humisilvae</name>
    <dbReference type="NCBI Taxonomy" id="2897159"/>
    <lineage>
        <taxon>Bacteria</taxon>
        <taxon>Pseudomonadati</taxon>
        <taxon>Pseudomonadota</taxon>
        <taxon>Betaproteobacteria</taxon>
        <taxon>Burkholderiales</taxon>
        <taxon>Sphaerotilaceae</taxon>
        <taxon>Scleromatobacter</taxon>
    </lineage>
</organism>
<feature type="chain" id="PRO_5040823582" description="FecR protein domain-containing protein" evidence="1">
    <location>
        <begin position="24"/>
        <end position="286"/>
    </location>
</feature>
<evidence type="ECO:0000256" key="1">
    <source>
        <dbReference type="SAM" id="SignalP"/>
    </source>
</evidence>
<evidence type="ECO:0000313" key="3">
    <source>
        <dbReference type="Proteomes" id="UP001139353"/>
    </source>
</evidence>
<dbReference type="EMBL" id="JAJLJH010000001">
    <property type="protein sequence ID" value="MCK9685630.1"/>
    <property type="molecule type" value="Genomic_DNA"/>
</dbReference>
<name>A0A9X1YIT0_9BURK</name>
<dbReference type="Proteomes" id="UP001139353">
    <property type="component" value="Unassembled WGS sequence"/>
</dbReference>
<sequence length="286" mass="29976">MPSNRLRHFLAALLAGCALAAAAAPRAPLVTMLDGDATLLRDGARFALAEGVRLQAGDLLATGPNTRLLRIEFAGGLGLAFGPGSRAMITPDLGNDMRGGVYLLSGWVKLAAPAGVSGAVRSRVADTDTTAGTLILSVQPDAAEAFAETGPSRVQPRAPDAPAQALKSGEMLTLPTGGKPVLAKGASPAFVQAMPRTFMDSLPSRLDKFSADVPPRKLGDMSYADAQPWIDAEPPLRRVFAERWRRLAAVPQFRSGLVEGLKSHPEWTPILYPPPPPRAPSAAAAH</sequence>
<accession>A0A9X1YIT0</accession>